<dbReference type="GO" id="GO:0030313">
    <property type="term" value="C:cell envelope"/>
    <property type="evidence" value="ECO:0007669"/>
    <property type="project" value="UniProtKB-SubCell"/>
</dbReference>
<reference evidence="6" key="1">
    <citation type="submission" date="2019-11" db="EMBL/GenBank/DDBJ databases">
        <authorList>
            <person name="Feng L."/>
        </authorList>
    </citation>
    <scope>NUCLEOTIDE SEQUENCE</scope>
    <source>
        <strain evidence="6">BgluceraseaLFYP119</strain>
    </source>
</reference>
<dbReference type="AlphaFoldDB" id="A0A6N2U9H0"/>
<dbReference type="InterPro" id="IPR050465">
    <property type="entry name" value="UPF0194_transport"/>
</dbReference>
<dbReference type="RefSeq" id="WP_156354273.1">
    <property type="nucleotide sequence ID" value="NZ_CACRST010000018.1"/>
</dbReference>
<sequence>MKKKKLIIGAGAAAVVIAGGIAVFGNPGKEVKTVPQVEVVRAATGDVQQTVEASGTVVSEEEKTYFSPANAKVEEVAFREGQTVKAGTCLVEFNMKDLEREQKKAELSVQSGKLDMQNTLNKSNKAVQKQKNAKNNAASLEQQVRDQQNYVAALKQQLSQVTADAQARAAAEAAQKAEAARRAQAEQQAEVQRQYEEAVRIYEEETLPAFQSKLNELNLAVNQALTAYNEAENTYQMAFTSWSGDQSQENTEALSQAEADRSAAQVTYQNAQAAYEDYKTQTPAAPLLSDFTGAPDLVTDGTAADFSDSPSSDSPAVSVTADTSEIEAAIERASSDLAELQSELASQEAIAEADPNAVTEEEKERMEITNNLSELDQMTAQELVESAKKGIVADFNGVISKAAVVEGATVTQGMELFTLQNTDRVDVDVNISKYDYDKVAKGQKASITLAGKQYEGTVTSVSHIATQNEKGASLISARVRIDQPDENIFLGVDAKVTIQAASVNDAVVLPTEVVNIGKKGSFCYVLEDGVIVRKNIETGLSSDDSVEILSGILEGDEVLLDIGSLQEGMEAEAMPADGASSEGAASDTTGEDA</sequence>
<organism evidence="6">
    <name type="scientific">Blautia glucerasea</name>
    <dbReference type="NCBI Taxonomy" id="536633"/>
    <lineage>
        <taxon>Bacteria</taxon>
        <taxon>Bacillati</taxon>
        <taxon>Bacillota</taxon>
        <taxon>Clostridia</taxon>
        <taxon>Lachnospirales</taxon>
        <taxon>Lachnospiraceae</taxon>
        <taxon>Blautia</taxon>
    </lineage>
</organism>
<feature type="compositionally biased region" description="Low complexity" evidence="5">
    <location>
        <begin position="302"/>
        <end position="320"/>
    </location>
</feature>
<evidence type="ECO:0000256" key="3">
    <source>
        <dbReference type="ARBA" id="ARBA00023054"/>
    </source>
</evidence>
<accession>A0A6N2U9H0</accession>
<proteinExistence type="inferred from homology"/>
<dbReference type="EMBL" id="CACRST010000018">
    <property type="protein sequence ID" value="VYT12136.1"/>
    <property type="molecule type" value="Genomic_DNA"/>
</dbReference>
<keyword evidence="3 4" id="KW-0175">Coiled coil</keyword>
<evidence type="ECO:0000256" key="1">
    <source>
        <dbReference type="ARBA" id="ARBA00004196"/>
    </source>
</evidence>
<comment type="subcellular location">
    <subcellularLocation>
        <location evidence="1">Cell envelope</location>
    </subcellularLocation>
</comment>
<feature type="compositionally biased region" description="Low complexity" evidence="5">
    <location>
        <begin position="576"/>
        <end position="593"/>
    </location>
</feature>
<dbReference type="PANTHER" id="PTHR32347">
    <property type="entry name" value="EFFLUX SYSTEM COMPONENT YKNX-RELATED"/>
    <property type="match status" value="1"/>
</dbReference>
<protein>
    <submittedName>
        <fullName evidence="6">Macrolide export protein MacA</fullName>
    </submittedName>
</protein>
<feature type="coiled-coil region" evidence="4">
    <location>
        <begin position="123"/>
        <end position="274"/>
    </location>
</feature>
<comment type="similarity">
    <text evidence="2">Belongs to the membrane fusion protein (MFP) (TC 8.A.1) family.</text>
</comment>
<feature type="region of interest" description="Disordered" evidence="5">
    <location>
        <begin position="572"/>
        <end position="593"/>
    </location>
</feature>
<dbReference type="NCBIfam" id="TIGR01730">
    <property type="entry name" value="RND_mfp"/>
    <property type="match status" value="1"/>
</dbReference>
<name>A0A6N2U9H0_9FIRM</name>
<feature type="region of interest" description="Disordered" evidence="5">
    <location>
        <begin position="341"/>
        <end position="362"/>
    </location>
</feature>
<dbReference type="Gene3D" id="2.40.30.170">
    <property type="match status" value="1"/>
</dbReference>
<dbReference type="SUPFAM" id="SSF111369">
    <property type="entry name" value="HlyD-like secretion proteins"/>
    <property type="match status" value="1"/>
</dbReference>
<dbReference type="GO" id="GO:0016020">
    <property type="term" value="C:membrane"/>
    <property type="evidence" value="ECO:0007669"/>
    <property type="project" value="InterPro"/>
</dbReference>
<evidence type="ECO:0000313" key="6">
    <source>
        <dbReference type="EMBL" id="VYT12136.1"/>
    </source>
</evidence>
<evidence type="ECO:0000256" key="2">
    <source>
        <dbReference type="ARBA" id="ARBA00009477"/>
    </source>
</evidence>
<feature type="region of interest" description="Disordered" evidence="5">
    <location>
        <begin position="299"/>
        <end position="320"/>
    </location>
</feature>
<gene>
    <name evidence="6" type="primary">macA</name>
    <name evidence="6" type="ORF">BGLFYP119_01883</name>
</gene>
<dbReference type="GO" id="GO:0022857">
    <property type="term" value="F:transmembrane transporter activity"/>
    <property type="evidence" value="ECO:0007669"/>
    <property type="project" value="InterPro"/>
</dbReference>
<evidence type="ECO:0000256" key="4">
    <source>
        <dbReference type="SAM" id="Coils"/>
    </source>
</evidence>
<dbReference type="PANTHER" id="PTHR32347:SF23">
    <property type="entry name" value="BLL5650 PROTEIN"/>
    <property type="match status" value="1"/>
</dbReference>
<dbReference type="Gene3D" id="2.40.420.20">
    <property type="match status" value="1"/>
</dbReference>
<dbReference type="InterPro" id="IPR006143">
    <property type="entry name" value="RND_pump_MFP"/>
</dbReference>
<evidence type="ECO:0000256" key="5">
    <source>
        <dbReference type="SAM" id="MobiDB-lite"/>
    </source>
</evidence>